<organism evidence="1 2">
    <name type="scientific">Oceanobacillus limi</name>
    <dbReference type="NCBI Taxonomy" id="930131"/>
    <lineage>
        <taxon>Bacteria</taxon>
        <taxon>Bacillati</taxon>
        <taxon>Bacillota</taxon>
        <taxon>Bacilli</taxon>
        <taxon>Bacillales</taxon>
        <taxon>Bacillaceae</taxon>
        <taxon>Oceanobacillus</taxon>
    </lineage>
</organism>
<evidence type="ECO:0000313" key="2">
    <source>
        <dbReference type="Proteomes" id="UP000198618"/>
    </source>
</evidence>
<evidence type="ECO:0000313" key="1">
    <source>
        <dbReference type="EMBL" id="SET48016.1"/>
    </source>
</evidence>
<gene>
    <name evidence="1" type="ORF">SAMN05216389_11266</name>
</gene>
<name>A0A1I0ER65_9BACI</name>
<protein>
    <recommendedName>
        <fullName evidence="3">Signal transducing protein</fullName>
    </recommendedName>
</protein>
<reference evidence="1 2" key="1">
    <citation type="submission" date="2016-10" db="EMBL/GenBank/DDBJ databases">
        <authorList>
            <person name="de Groot N.N."/>
        </authorList>
    </citation>
    <scope>NUCLEOTIDE SEQUENCE [LARGE SCALE GENOMIC DNA]</scope>
    <source>
        <strain evidence="1 2">IBRC-M 10780</strain>
    </source>
</reference>
<accession>A0A1I0ER65</accession>
<sequence length="104" mass="12824">MIEILLIIVALTLMWRFRDSNENVTIYSGDESTLDEANEYYWVLKNNNIPIKYQIPYRWENFFVFGYKRSPVYIKVRKNDVLKARQIMWCYRKDKMKMERNIKL</sequence>
<dbReference type="AlphaFoldDB" id="A0A1I0ER65"/>
<keyword evidence="2" id="KW-1185">Reference proteome</keyword>
<evidence type="ECO:0008006" key="3">
    <source>
        <dbReference type="Google" id="ProtNLM"/>
    </source>
</evidence>
<dbReference type="RefSeq" id="WP_090870698.1">
    <property type="nucleotide sequence ID" value="NZ_FOHE01000012.1"/>
</dbReference>
<proteinExistence type="predicted"/>
<dbReference type="Proteomes" id="UP000198618">
    <property type="component" value="Unassembled WGS sequence"/>
</dbReference>
<dbReference type="OrthoDB" id="2969745at2"/>
<dbReference type="EMBL" id="FOHE01000012">
    <property type="protein sequence ID" value="SET48016.1"/>
    <property type="molecule type" value="Genomic_DNA"/>
</dbReference>